<comment type="similarity">
    <text evidence="1">Belongs to the N(4)/N(6)-methyltransferase family.</text>
</comment>
<dbReference type="EMBL" id="JANAVZ010000011">
    <property type="protein sequence ID" value="MCT4334416.1"/>
    <property type="molecule type" value="Genomic_DNA"/>
</dbReference>
<evidence type="ECO:0000313" key="8">
    <source>
        <dbReference type="EMBL" id="MCT4334416.1"/>
    </source>
</evidence>
<evidence type="ECO:0000256" key="6">
    <source>
        <dbReference type="SAM" id="MobiDB-lite"/>
    </source>
</evidence>
<dbReference type="SUPFAM" id="SSF53335">
    <property type="entry name" value="S-adenosyl-L-methionine-dependent methyltransferases"/>
    <property type="match status" value="1"/>
</dbReference>
<gene>
    <name evidence="8" type="ORF">MU516_16265</name>
</gene>
<feature type="region of interest" description="Disordered" evidence="6">
    <location>
        <begin position="374"/>
        <end position="409"/>
    </location>
</feature>
<dbReference type="EC" id="2.1.1.72" evidence="2"/>
<dbReference type="InterPro" id="IPR029063">
    <property type="entry name" value="SAM-dependent_MTases_sf"/>
</dbReference>
<sequence length="409" mass="47265">MDYTRLTREQLIAHLEERDESERGGIRLTYKGQTPPWRIARRVRPRRQKIEAELCVGDEADQDCNLIVEGENLQAMVSLYKYRGQVDFVLTDPPYNTGRDFRYNDKWDEDPNDPDLGKLVAEEDGSKHSKWLRFIEPRIWMMREMLRPSGVLAICIDQRELFRLGLLLDGIFGEENRLAVLNWQKSYSPRNDRGHVSTATEYVLVYAKNEPQSQTNPLPRTDEMNARYRSPDGDPRLWKPGDLTAPGSTTHKGMIYAVQSPFTGELHYPTPGRHWSSERKNIKSWLAAWGSKYVERDLKDGNPPALVIKDAPLPGEAKFSPDNKVLAAARTEAERIRDKGCWPAAHWRDGGQGTFGMKKYLEDVRQGKVPTTFWALPHGNDRNRSRRDRRLLRPQVRQEVPPPRRLRAV</sequence>
<evidence type="ECO:0000256" key="5">
    <source>
        <dbReference type="ARBA" id="ARBA00047942"/>
    </source>
</evidence>
<dbReference type="RefSeq" id="WP_260278330.1">
    <property type="nucleotide sequence ID" value="NZ_JANAVZ010000011.1"/>
</dbReference>
<accession>A0ABT2KDH2</accession>
<evidence type="ECO:0000259" key="7">
    <source>
        <dbReference type="Pfam" id="PF01555"/>
    </source>
</evidence>
<comment type="caution">
    <text evidence="8">The sequence shown here is derived from an EMBL/GenBank/DDBJ whole genome shotgun (WGS) entry which is preliminary data.</text>
</comment>
<protein>
    <recommendedName>
        <fullName evidence="2">site-specific DNA-methyltransferase (adenine-specific)</fullName>
        <ecNumber evidence="2">2.1.1.72</ecNumber>
    </recommendedName>
</protein>
<evidence type="ECO:0000313" key="9">
    <source>
        <dbReference type="Proteomes" id="UP001320702"/>
    </source>
</evidence>
<dbReference type="Gene3D" id="3.40.50.150">
    <property type="entry name" value="Vaccinia Virus protein VP39"/>
    <property type="match status" value="1"/>
</dbReference>
<organism evidence="8 9">
    <name type="scientific">Paracoccus maritimus</name>
    <dbReference type="NCBI Taxonomy" id="2933292"/>
    <lineage>
        <taxon>Bacteria</taxon>
        <taxon>Pseudomonadati</taxon>
        <taxon>Pseudomonadota</taxon>
        <taxon>Alphaproteobacteria</taxon>
        <taxon>Rhodobacterales</taxon>
        <taxon>Paracoccaceae</taxon>
        <taxon>Paracoccus</taxon>
    </lineage>
</organism>
<dbReference type="PROSITE" id="PS00092">
    <property type="entry name" value="N6_MTASE"/>
    <property type="match status" value="1"/>
</dbReference>
<evidence type="ECO:0000256" key="1">
    <source>
        <dbReference type="ARBA" id="ARBA00006594"/>
    </source>
</evidence>
<evidence type="ECO:0000256" key="2">
    <source>
        <dbReference type="ARBA" id="ARBA00011900"/>
    </source>
</evidence>
<keyword evidence="3" id="KW-0489">Methyltransferase</keyword>
<reference evidence="8 9" key="1">
    <citation type="submission" date="2022-04" db="EMBL/GenBank/DDBJ databases">
        <title>Paracoccus sp. YLB-12 draft genome sequence.</title>
        <authorList>
            <person name="Yu L."/>
        </authorList>
    </citation>
    <scope>NUCLEOTIDE SEQUENCE [LARGE SCALE GENOMIC DNA]</scope>
    <source>
        <strain evidence="8 9">YLB-12</strain>
    </source>
</reference>
<dbReference type="InterPro" id="IPR002941">
    <property type="entry name" value="DNA_methylase_N4/N6"/>
</dbReference>
<comment type="catalytic activity">
    <reaction evidence="5">
        <text>a 2'-deoxyadenosine in DNA + S-adenosyl-L-methionine = an N(6)-methyl-2'-deoxyadenosine in DNA + S-adenosyl-L-homocysteine + H(+)</text>
        <dbReference type="Rhea" id="RHEA:15197"/>
        <dbReference type="Rhea" id="RHEA-COMP:12418"/>
        <dbReference type="Rhea" id="RHEA-COMP:12419"/>
        <dbReference type="ChEBI" id="CHEBI:15378"/>
        <dbReference type="ChEBI" id="CHEBI:57856"/>
        <dbReference type="ChEBI" id="CHEBI:59789"/>
        <dbReference type="ChEBI" id="CHEBI:90615"/>
        <dbReference type="ChEBI" id="CHEBI:90616"/>
        <dbReference type="EC" id="2.1.1.72"/>
    </reaction>
</comment>
<feature type="domain" description="DNA methylase N-4/N-6" evidence="7">
    <location>
        <begin position="86"/>
        <end position="230"/>
    </location>
</feature>
<proteinExistence type="inferred from homology"/>
<dbReference type="Pfam" id="PF01555">
    <property type="entry name" value="N6_N4_Mtase"/>
    <property type="match status" value="1"/>
</dbReference>
<name>A0ABT2KDH2_9RHOB</name>
<dbReference type="InterPro" id="IPR002052">
    <property type="entry name" value="DNA_methylase_N6_adenine_CS"/>
</dbReference>
<keyword evidence="4" id="KW-0808">Transferase</keyword>
<evidence type="ECO:0000256" key="3">
    <source>
        <dbReference type="ARBA" id="ARBA00022603"/>
    </source>
</evidence>
<evidence type="ECO:0000256" key="4">
    <source>
        <dbReference type="ARBA" id="ARBA00022679"/>
    </source>
</evidence>
<keyword evidence="9" id="KW-1185">Reference proteome</keyword>
<dbReference type="Proteomes" id="UP001320702">
    <property type="component" value="Unassembled WGS sequence"/>
</dbReference>